<evidence type="ECO:0000313" key="2">
    <source>
        <dbReference type="Proteomes" id="UP000007110"/>
    </source>
</evidence>
<dbReference type="InterPro" id="IPR038899">
    <property type="entry name" value="METTL22"/>
</dbReference>
<dbReference type="OrthoDB" id="46564at2759"/>
<dbReference type="Proteomes" id="UP000007110">
    <property type="component" value="Unassembled WGS sequence"/>
</dbReference>
<dbReference type="EnsemblMetazoa" id="XM_003726940">
    <property type="protein sequence ID" value="XP_003726988"/>
    <property type="gene ID" value="LOC100894107"/>
</dbReference>
<proteinExistence type="predicted"/>
<dbReference type="SUPFAM" id="SSF53335">
    <property type="entry name" value="S-adenosyl-L-methionine-dependent methyltransferases"/>
    <property type="match status" value="1"/>
</dbReference>
<dbReference type="GO" id="GO:0008276">
    <property type="term" value="F:protein methyltransferase activity"/>
    <property type="evidence" value="ECO:0000318"/>
    <property type="project" value="GO_Central"/>
</dbReference>
<organism evidence="1 2">
    <name type="scientific">Strongylocentrotus purpuratus</name>
    <name type="common">Purple sea urchin</name>
    <dbReference type="NCBI Taxonomy" id="7668"/>
    <lineage>
        <taxon>Eukaryota</taxon>
        <taxon>Metazoa</taxon>
        <taxon>Echinodermata</taxon>
        <taxon>Eleutherozoa</taxon>
        <taxon>Echinozoa</taxon>
        <taxon>Echinoidea</taxon>
        <taxon>Euechinoidea</taxon>
        <taxon>Echinacea</taxon>
        <taxon>Camarodonta</taxon>
        <taxon>Echinidea</taxon>
        <taxon>Strongylocentrotidae</taxon>
        <taxon>Strongylocentrotus</taxon>
    </lineage>
</organism>
<dbReference type="KEGG" id="spu:100894107"/>
<dbReference type="GO" id="GO:0005634">
    <property type="term" value="C:nucleus"/>
    <property type="evidence" value="ECO:0000318"/>
    <property type="project" value="GO_Central"/>
</dbReference>
<reference evidence="2" key="1">
    <citation type="submission" date="2015-02" db="EMBL/GenBank/DDBJ databases">
        <title>Genome sequencing for Strongylocentrotus purpuratus.</title>
        <authorList>
            <person name="Murali S."/>
            <person name="Liu Y."/>
            <person name="Vee V."/>
            <person name="English A."/>
            <person name="Wang M."/>
            <person name="Skinner E."/>
            <person name="Han Y."/>
            <person name="Muzny D.M."/>
            <person name="Worley K.C."/>
            <person name="Gibbs R.A."/>
        </authorList>
    </citation>
    <scope>NUCLEOTIDE SEQUENCE</scope>
</reference>
<dbReference type="OMA" id="AFAWSAE"/>
<dbReference type="InterPro" id="IPR029063">
    <property type="entry name" value="SAM-dependent_MTases_sf"/>
</dbReference>
<dbReference type="Pfam" id="PF10294">
    <property type="entry name" value="Methyltransf_16"/>
    <property type="match status" value="1"/>
</dbReference>
<dbReference type="RefSeq" id="XP_003726988.2">
    <property type="nucleotide sequence ID" value="XM_003726940.3"/>
</dbReference>
<name>A0A7M7GQ05_STRPU</name>
<dbReference type="InParanoid" id="A0A7M7GQ05"/>
<dbReference type="PANTHER" id="PTHR23108">
    <property type="entry name" value="METHYLTRANSFERASE-RELATED"/>
    <property type="match status" value="1"/>
</dbReference>
<reference evidence="1" key="2">
    <citation type="submission" date="2021-01" db="UniProtKB">
        <authorList>
            <consortium name="EnsemblMetazoa"/>
        </authorList>
    </citation>
    <scope>IDENTIFICATION</scope>
</reference>
<evidence type="ECO:0008006" key="3">
    <source>
        <dbReference type="Google" id="ProtNLM"/>
    </source>
</evidence>
<dbReference type="PANTHER" id="PTHR23108:SF0">
    <property type="entry name" value="METHYLTRANSFERASE-LIKE PROTEIN 22"/>
    <property type="match status" value="1"/>
</dbReference>
<sequence>MATEVDKGRVLSDVHVTGITEGNRQERGSFTRFVVNYQADESRPEGNKVREKDRQTDIDVTLTDVMTDEDGDLILTRKQKTKNVITIAHAMQTSLQDVGMQVWMGCLLLCNFILSNHQRFESSTVLELGGGTGLASIVMATTARFVICTDIGKDVLEMCQSNIQANTHIYNRRCHEAEPDKHVIVRELDWTDSVLKTDESIPFSWSQNDLKHLADVDVIIAADVIYSNDLTDAFFMKLQDLMKTGKQKTCFFATERRLNFTLSDLEVTCKEYDHFREWLQRLEATSDYLIKQLDSEIPHFIHCPQSRYLELWEIQSISL</sequence>
<dbReference type="InterPro" id="IPR019410">
    <property type="entry name" value="Methyltransf_16"/>
</dbReference>
<dbReference type="GeneID" id="100894107"/>
<dbReference type="AlphaFoldDB" id="A0A7M7GQ05"/>
<protein>
    <recommendedName>
        <fullName evidence="3">Methyltransferase-like protein 22</fullName>
    </recommendedName>
</protein>
<keyword evidence="2" id="KW-1185">Reference proteome</keyword>
<evidence type="ECO:0000313" key="1">
    <source>
        <dbReference type="EnsemblMetazoa" id="XP_003726988"/>
    </source>
</evidence>
<dbReference type="CDD" id="cd02440">
    <property type="entry name" value="AdoMet_MTases"/>
    <property type="match status" value="1"/>
</dbReference>
<dbReference type="Gene3D" id="3.40.50.150">
    <property type="entry name" value="Vaccinia Virus protein VP39"/>
    <property type="match status" value="1"/>
</dbReference>
<accession>A0A7M7GQ05</accession>
<dbReference type="FunCoup" id="A0A7M7GQ05">
    <property type="interactions" value="656"/>
</dbReference>
<dbReference type="CTD" id="79091"/>